<keyword evidence="1" id="KW-0812">Transmembrane</keyword>
<protein>
    <submittedName>
        <fullName evidence="2">Uncharacterized protein</fullName>
    </submittedName>
</protein>
<keyword evidence="3" id="KW-1185">Reference proteome</keyword>
<name>A0A0H3LZG8_EHRRW</name>
<evidence type="ECO:0000313" key="2">
    <source>
        <dbReference type="EMBL" id="CAI27024.1"/>
    </source>
</evidence>
<feature type="transmembrane region" description="Helical" evidence="1">
    <location>
        <begin position="46"/>
        <end position="62"/>
    </location>
</feature>
<reference evidence="2 3" key="1">
    <citation type="journal article" date="2006" name="J. Bacteriol.">
        <title>Comparative genomic analysis of three strains of Ehrlichia ruminantium reveals an active process of genome size plasticity.</title>
        <authorList>
            <person name="Frutos R."/>
            <person name="Viari A."/>
            <person name="Ferraz C."/>
            <person name="Morgat A."/>
            <person name="Eychenie S."/>
            <person name="Kandassami Y."/>
            <person name="Chantal I."/>
            <person name="Bensaid A."/>
            <person name="Coissac E."/>
            <person name="Vachiery N."/>
            <person name="Demaille J."/>
            <person name="Martinez D."/>
        </authorList>
    </citation>
    <scope>NUCLEOTIDE SEQUENCE [LARGE SCALE GENOMIC DNA]</scope>
    <source>
        <strain evidence="2 3">Welgevonden</strain>
    </source>
</reference>
<dbReference type="Proteomes" id="UP000001021">
    <property type="component" value="Chromosome"/>
</dbReference>
<dbReference type="EMBL" id="CR925678">
    <property type="protein sequence ID" value="CAI27024.1"/>
    <property type="molecule type" value="Genomic_DNA"/>
</dbReference>
<evidence type="ECO:0000313" key="3">
    <source>
        <dbReference type="Proteomes" id="UP000001021"/>
    </source>
</evidence>
<organism evidence="2 3">
    <name type="scientific">Ehrlichia ruminantium (strain Welgevonden)</name>
    <dbReference type="NCBI Taxonomy" id="254945"/>
    <lineage>
        <taxon>Bacteria</taxon>
        <taxon>Pseudomonadati</taxon>
        <taxon>Pseudomonadota</taxon>
        <taxon>Alphaproteobacteria</taxon>
        <taxon>Rickettsiales</taxon>
        <taxon>Anaplasmataceae</taxon>
        <taxon>Ehrlichia</taxon>
    </lineage>
</organism>
<proteinExistence type="predicted"/>
<gene>
    <name evidence="2" type="ordered locus">ERWE_CDS_05300</name>
</gene>
<dbReference type="HOGENOM" id="CLU_2842849_0_0_5"/>
<evidence type="ECO:0000256" key="1">
    <source>
        <dbReference type="SAM" id="Phobius"/>
    </source>
</evidence>
<sequence>MLDLSGTLLVIRGLYYIGMCFLRKSVINRITLIIFYKYLFFFYDKYPIHVRLFISIIFLLYTNNI</sequence>
<keyword evidence="1" id="KW-0472">Membrane</keyword>
<dbReference type="KEGG" id="erw:ERWE_CDS_05300"/>
<accession>A0A0H3LZG8</accession>
<dbReference type="AlphaFoldDB" id="A0A0H3LZG8"/>
<keyword evidence="1" id="KW-1133">Transmembrane helix</keyword>